<evidence type="ECO:0000313" key="1">
    <source>
        <dbReference type="EMBL" id="KYF63034.1"/>
    </source>
</evidence>
<sequence length="174" mass="18741">AALARELGGAAFTPPAVAGAPEVAPRALGTRERLLYEVVAMSCVTETLSAALLGEMVERATDPRVRDTMQQILRDEVDHARLGWAHLAAERQRGCADVIGQHLPAMLAGTVHEEVFSSGAEHPEQGALSGLGALGRGERRRIFDETMRLVVLPGLRRFGIDTGRGEQWLAERLG</sequence>
<accession>A0A150Q519</accession>
<dbReference type="Proteomes" id="UP000075260">
    <property type="component" value="Unassembled WGS sequence"/>
</dbReference>
<reference evidence="1 2" key="1">
    <citation type="submission" date="2014-02" db="EMBL/GenBank/DDBJ databases">
        <title>The small core and large imbalanced accessory genome model reveals a collaborative survival strategy of Sorangium cellulosum strains in nature.</title>
        <authorList>
            <person name="Han K."/>
            <person name="Peng R."/>
            <person name="Blom J."/>
            <person name="Li Y.-Z."/>
        </authorList>
    </citation>
    <scope>NUCLEOTIDE SEQUENCE [LARGE SCALE GENOMIC DNA]</scope>
    <source>
        <strain evidence="1 2">So0008-312</strain>
    </source>
</reference>
<feature type="non-terminal residue" evidence="1">
    <location>
        <position position="1"/>
    </location>
</feature>
<organism evidence="1 2">
    <name type="scientific">Sorangium cellulosum</name>
    <name type="common">Polyangium cellulosum</name>
    <dbReference type="NCBI Taxonomy" id="56"/>
    <lineage>
        <taxon>Bacteria</taxon>
        <taxon>Pseudomonadati</taxon>
        <taxon>Myxococcota</taxon>
        <taxon>Polyangia</taxon>
        <taxon>Polyangiales</taxon>
        <taxon>Polyangiaceae</taxon>
        <taxon>Sorangium</taxon>
    </lineage>
</organism>
<dbReference type="EMBL" id="JEMA01001041">
    <property type="protein sequence ID" value="KYF63034.1"/>
    <property type="molecule type" value="Genomic_DNA"/>
</dbReference>
<dbReference type="CDD" id="cd00657">
    <property type="entry name" value="Ferritin_like"/>
    <property type="match status" value="1"/>
</dbReference>
<evidence type="ECO:0000313" key="2">
    <source>
        <dbReference type="Proteomes" id="UP000075260"/>
    </source>
</evidence>
<proteinExistence type="predicted"/>
<name>A0A150Q519_SORCE</name>
<dbReference type="RefSeq" id="WP_061612339.1">
    <property type="nucleotide sequence ID" value="NZ_JEMA01001041.1"/>
</dbReference>
<dbReference type="SUPFAM" id="SSF47240">
    <property type="entry name" value="Ferritin-like"/>
    <property type="match status" value="1"/>
</dbReference>
<gene>
    <name evidence="1" type="ORF">BE15_00205</name>
</gene>
<evidence type="ECO:0008006" key="3">
    <source>
        <dbReference type="Google" id="ProtNLM"/>
    </source>
</evidence>
<protein>
    <recommendedName>
        <fullName evidence="3">Ferritin-like domain-containing protein</fullName>
    </recommendedName>
</protein>
<dbReference type="InterPro" id="IPR009078">
    <property type="entry name" value="Ferritin-like_SF"/>
</dbReference>
<comment type="caution">
    <text evidence="1">The sequence shown here is derived from an EMBL/GenBank/DDBJ whole genome shotgun (WGS) entry which is preliminary data.</text>
</comment>
<dbReference type="AlphaFoldDB" id="A0A150Q519"/>